<dbReference type="AlphaFoldDB" id="A0A0V0QNI1"/>
<evidence type="ECO:0000256" key="1">
    <source>
        <dbReference type="SAM" id="MobiDB-lite"/>
    </source>
</evidence>
<feature type="compositionally biased region" description="Low complexity" evidence="1">
    <location>
        <begin position="265"/>
        <end position="285"/>
    </location>
</feature>
<feature type="compositionally biased region" description="Acidic residues" evidence="1">
    <location>
        <begin position="216"/>
        <end position="257"/>
    </location>
</feature>
<gene>
    <name evidence="2" type="ORF">PPERSA_04176</name>
</gene>
<dbReference type="InParanoid" id="A0A0V0QNI1"/>
<protein>
    <submittedName>
        <fullName evidence="2">Uncharacterized protein</fullName>
    </submittedName>
</protein>
<name>A0A0V0QNI1_PSEPJ</name>
<dbReference type="EMBL" id="LDAU01000129">
    <property type="protein sequence ID" value="KRX03624.1"/>
    <property type="molecule type" value="Genomic_DNA"/>
</dbReference>
<proteinExistence type="predicted"/>
<sequence>MESQNQIDKKNLTREEKEALAQKKLQEIIKQKLLSIGGEDVEFLDDTFSMQINIFQKGKLINPVQPFILCGERDDECEIESLKLYKQNKQEKEYKNLQFLSGFALGKNDQIWRLHSWLQAEKNDFSEQRYKDQVATDEEFQESTTYQNKNKYKNILESPQYQEQIKENRQKNKEFITLETTIEEIELYYGYVADNKEIQLRTQNCEKFFDEKPEINEENDQEDENLDDLEDLDDFEDFEGEDDEEWEDDEDDDQEEINQEKQNKQLEQQNNNYEQNQQQNNIKQQDNQKEEEKKQNE</sequence>
<dbReference type="Proteomes" id="UP000054937">
    <property type="component" value="Unassembled WGS sequence"/>
</dbReference>
<accession>A0A0V0QNI1</accession>
<comment type="caution">
    <text evidence="2">The sequence shown here is derived from an EMBL/GenBank/DDBJ whole genome shotgun (WGS) entry which is preliminary data.</text>
</comment>
<evidence type="ECO:0000313" key="2">
    <source>
        <dbReference type="EMBL" id="KRX03624.1"/>
    </source>
</evidence>
<keyword evidence="3" id="KW-1185">Reference proteome</keyword>
<feature type="compositionally biased region" description="Basic and acidic residues" evidence="1">
    <location>
        <begin position="286"/>
        <end position="297"/>
    </location>
</feature>
<evidence type="ECO:0000313" key="3">
    <source>
        <dbReference type="Proteomes" id="UP000054937"/>
    </source>
</evidence>
<feature type="region of interest" description="Disordered" evidence="1">
    <location>
        <begin position="212"/>
        <end position="297"/>
    </location>
</feature>
<organism evidence="2 3">
    <name type="scientific">Pseudocohnilembus persalinus</name>
    <name type="common">Ciliate</name>
    <dbReference type="NCBI Taxonomy" id="266149"/>
    <lineage>
        <taxon>Eukaryota</taxon>
        <taxon>Sar</taxon>
        <taxon>Alveolata</taxon>
        <taxon>Ciliophora</taxon>
        <taxon>Intramacronucleata</taxon>
        <taxon>Oligohymenophorea</taxon>
        <taxon>Scuticociliatia</taxon>
        <taxon>Philasterida</taxon>
        <taxon>Pseudocohnilembidae</taxon>
        <taxon>Pseudocohnilembus</taxon>
    </lineage>
</organism>
<reference evidence="2 3" key="1">
    <citation type="journal article" date="2015" name="Sci. Rep.">
        <title>Genome of the facultative scuticociliatosis pathogen Pseudocohnilembus persalinus provides insight into its virulence through horizontal gene transfer.</title>
        <authorList>
            <person name="Xiong J."/>
            <person name="Wang G."/>
            <person name="Cheng J."/>
            <person name="Tian M."/>
            <person name="Pan X."/>
            <person name="Warren A."/>
            <person name="Jiang C."/>
            <person name="Yuan D."/>
            <person name="Miao W."/>
        </authorList>
    </citation>
    <scope>NUCLEOTIDE SEQUENCE [LARGE SCALE GENOMIC DNA]</scope>
    <source>
        <strain evidence="2">36N120E</strain>
    </source>
</reference>